<feature type="region of interest" description="Disordered" evidence="17">
    <location>
        <begin position="1"/>
        <end position="35"/>
    </location>
</feature>
<gene>
    <name evidence="19" type="primary">LOC107307442</name>
</gene>
<evidence type="ECO:0000256" key="16">
    <source>
        <dbReference type="ARBA" id="ARBA00048945"/>
    </source>
</evidence>
<evidence type="ECO:0000256" key="11">
    <source>
        <dbReference type="ARBA" id="ARBA00041656"/>
    </source>
</evidence>
<dbReference type="EC" id="3.6.1.64" evidence="8"/>
<comment type="cofactor">
    <cofactor evidence="1">
        <name>Co(2+)</name>
        <dbReference type="ChEBI" id="CHEBI:48828"/>
    </cofactor>
</comment>
<feature type="region of interest" description="Disordered" evidence="17">
    <location>
        <begin position="115"/>
        <end position="155"/>
    </location>
</feature>
<evidence type="ECO:0000256" key="2">
    <source>
        <dbReference type="ARBA" id="ARBA00004604"/>
    </source>
</evidence>
<accession>A0A8C2SQ50</accession>
<dbReference type="GO" id="GO:0016077">
    <property type="term" value="P:sno(s)RNA catabolic process"/>
    <property type="evidence" value="ECO:0007669"/>
    <property type="project" value="TreeGrafter"/>
</dbReference>
<evidence type="ECO:0000256" key="1">
    <source>
        <dbReference type="ARBA" id="ARBA00001941"/>
    </source>
</evidence>
<feature type="domain" description="Nudix hydrolase" evidence="18">
    <location>
        <begin position="38"/>
        <end position="219"/>
    </location>
</feature>
<keyword evidence="5" id="KW-0546">Nucleotide metabolism</keyword>
<dbReference type="GO" id="GO:0030515">
    <property type="term" value="F:snoRNA binding"/>
    <property type="evidence" value="ECO:0007669"/>
    <property type="project" value="TreeGrafter"/>
</dbReference>
<dbReference type="InterPro" id="IPR054754">
    <property type="entry name" value="NudT16"/>
</dbReference>
<dbReference type="InterPro" id="IPR000086">
    <property type="entry name" value="NUDIX_hydrolase_dom"/>
</dbReference>
<feature type="region of interest" description="Disordered" evidence="17">
    <location>
        <begin position="227"/>
        <end position="249"/>
    </location>
</feature>
<comment type="subcellular location">
    <subcellularLocation>
        <location evidence="2">Nucleus</location>
        <location evidence="2">Nucleolus</location>
    </subcellularLocation>
    <subcellularLocation>
        <location evidence="3">Nucleus</location>
        <location evidence="3">Nucleoplasm</location>
    </subcellularLocation>
</comment>
<keyword evidence="4" id="KW-0694">RNA-binding</keyword>
<dbReference type="InterPro" id="IPR015797">
    <property type="entry name" value="NUDIX_hydrolase-like_dom_sf"/>
</dbReference>
<evidence type="ECO:0000256" key="4">
    <source>
        <dbReference type="ARBA" id="ARBA00022884"/>
    </source>
</evidence>
<organism evidence="19 20">
    <name type="scientific">Coturnix japonica</name>
    <name type="common">Japanese quail</name>
    <name type="synonym">Coturnix coturnix japonica</name>
    <dbReference type="NCBI Taxonomy" id="93934"/>
    <lineage>
        <taxon>Eukaryota</taxon>
        <taxon>Metazoa</taxon>
        <taxon>Chordata</taxon>
        <taxon>Craniata</taxon>
        <taxon>Vertebrata</taxon>
        <taxon>Euteleostomi</taxon>
        <taxon>Archelosauria</taxon>
        <taxon>Archosauria</taxon>
        <taxon>Dinosauria</taxon>
        <taxon>Saurischia</taxon>
        <taxon>Theropoda</taxon>
        <taxon>Coelurosauria</taxon>
        <taxon>Aves</taxon>
        <taxon>Neognathae</taxon>
        <taxon>Galloanserae</taxon>
        <taxon>Galliformes</taxon>
        <taxon>Phasianidae</taxon>
        <taxon>Perdicinae</taxon>
        <taxon>Coturnix</taxon>
    </lineage>
</organism>
<dbReference type="RefSeq" id="XP_015706434.1">
    <property type="nucleotide sequence ID" value="XM_015850948.2"/>
</dbReference>
<evidence type="ECO:0000259" key="18">
    <source>
        <dbReference type="PROSITE" id="PS51462"/>
    </source>
</evidence>
<comment type="catalytic activity">
    <reaction evidence="16">
        <text>dIDP + H2O = dIMP + phosphate + H(+)</text>
        <dbReference type="Rhea" id="RHEA:35211"/>
        <dbReference type="ChEBI" id="CHEBI:15377"/>
        <dbReference type="ChEBI" id="CHEBI:15378"/>
        <dbReference type="ChEBI" id="CHEBI:43474"/>
        <dbReference type="ChEBI" id="CHEBI:61194"/>
        <dbReference type="ChEBI" id="CHEBI:62286"/>
        <dbReference type="EC" id="3.6.1.64"/>
    </reaction>
    <physiologicalReaction direction="left-to-right" evidence="16">
        <dbReference type="Rhea" id="RHEA:35212"/>
    </physiologicalReaction>
</comment>
<evidence type="ECO:0000313" key="20">
    <source>
        <dbReference type="Proteomes" id="UP000694412"/>
    </source>
</evidence>
<dbReference type="KEGG" id="cjo:107307442"/>
<dbReference type="Pfam" id="PF22327">
    <property type="entry name" value="Nudt16-like"/>
    <property type="match status" value="2"/>
</dbReference>
<proteinExistence type="inferred from homology"/>
<comment type="similarity">
    <text evidence="7">Belongs to the Nudix hydrolase family. NUDT16 subfamily.</text>
</comment>
<evidence type="ECO:0000256" key="3">
    <source>
        <dbReference type="ARBA" id="ARBA00004642"/>
    </source>
</evidence>
<dbReference type="PANTHER" id="PTHR31699:SF1">
    <property type="entry name" value="U8 SNORNA-DECAPPING ENZYME"/>
    <property type="match status" value="1"/>
</dbReference>
<keyword evidence="20" id="KW-1185">Reference proteome</keyword>
<evidence type="ECO:0000256" key="7">
    <source>
        <dbReference type="ARBA" id="ARBA00038173"/>
    </source>
</evidence>
<evidence type="ECO:0000256" key="13">
    <source>
        <dbReference type="ARBA" id="ARBA00043162"/>
    </source>
</evidence>
<dbReference type="Proteomes" id="UP000694412">
    <property type="component" value="Unassembled WGS sequence"/>
</dbReference>
<evidence type="ECO:0000256" key="14">
    <source>
        <dbReference type="ARBA" id="ARBA00047661"/>
    </source>
</evidence>
<dbReference type="OrthoDB" id="5950381at2759"/>
<dbReference type="GeneTree" id="ENSGT00390000016224"/>
<dbReference type="GO" id="GO:0140933">
    <property type="term" value="F:5'-(N(7)-methylguanosine 5'-triphospho)-[mRNA] hydrolase activity"/>
    <property type="evidence" value="ECO:0007669"/>
    <property type="project" value="UniProtKB-EC"/>
</dbReference>
<feature type="compositionally biased region" description="Low complexity" evidence="17">
    <location>
        <begin position="9"/>
        <end position="20"/>
    </location>
</feature>
<evidence type="ECO:0000256" key="10">
    <source>
        <dbReference type="ARBA" id="ARBA00041450"/>
    </source>
</evidence>
<dbReference type="SUPFAM" id="SSF55811">
    <property type="entry name" value="Nudix"/>
    <property type="match status" value="1"/>
</dbReference>
<evidence type="ECO:0000256" key="12">
    <source>
        <dbReference type="ARBA" id="ARBA00042015"/>
    </source>
</evidence>
<evidence type="ECO:0000256" key="8">
    <source>
        <dbReference type="ARBA" id="ARBA00038899"/>
    </source>
</evidence>
<comment type="catalytic activity">
    <reaction evidence="15">
        <text>IDP + H2O = IMP + phosphate + H(+)</text>
        <dbReference type="Rhea" id="RHEA:35207"/>
        <dbReference type="ChEBI" id="CHEBI:15377"/>
        <dbReference type="ChEBI" id="CHEBI:15378"/>
        <dbReference type="ChEBI" id="CHEBI:43474"/>
        <dbReference type="ChEBI" id="CHEBI:58053"/>
        <dbReference type="ChEBI" id="CHEBI:58280"/>
        <dbReference type="EC" id="3.6.1.64"/>
    </reaction>
    <physiologicalReaction direction="left-to-right" evidence="15">
        <dbReference type="Rhea" id="RHEA:35208"/>
    </physiologicalReaction>
</comment>
<comment type="catalytic activity">
    <reaction evidence="14">
        <text>a 5'-end (N(7)-methyl 5'-triphosphoguanosine)-ribonucleoside in mRNA + H2O = N(7)-methyl-GDP + a 5'-end phospho-ribonucleoside in mRNA + 2 H(+)</text>
        <dbReference type="Rhea" id="RHEA:67484"/>
        <dbReference type="Rhea" id="RHEA-COMP:15692"/>
        <dbReference type="Rhea" id="RHEA-COMP:17167"/>
        <dbReference type="ChEBI" id="CHEBI:15377"/>
        <dbReference type="ChEBI" id="CHEBI:15378"/>
        <dbReference type="ChEBI" id="CHEBI:63714"/>
        <dbReference type="ChEBI" id="CHEBI:138282"/>
        <dbReference type="ChEBI" id="CHEBI:156461"/>
        <dbReference type="EC" id="3.6.1.62"/>
    </reaction>
    <physiologicalReaction direction="left-to-right" evidence="14">
        <dbReference type="Rhea" id="RHEA:67485"/>
    </physiologicalReaction>
</comment>
<evidence type="ECO:0000256" key="17">
    <source>
        <dbReference type="SAM" id="MobiDB-lite"/>
    </source>
</evidence>
<evidence type="ECO:0000313" key="19">
    <source>
        <dbReference type="Ensembl" id="ENSCJPP00005000375.1"/>
    </source>
</evidence>
<dbReference type="GO" id="GO:0005730">
    <property type="term" value="C:nucleolus"/>
    <property type="evidence" value="ECO:0007669"/>
    <property type="project" value="UniProtKB-SubCell"/>
</dbReference>
<evidence type="ECO:0000256" key="6">
    <source>
        <dbReference type="ARBA" id="ARBA00023242"/>
    </source>
</evidence>
<dbReference type="GeneID" id="107307442"/>
<dbReference type="Ensembl" id="ENSCJPT00005000701.1">
    <property type="protein sequence ID" value="ENSCJPP00005000375.1"/>
    <property type="gene ID" value="ENSCJPG00005000461.1"/>
</dbReference>
<dbReference type="PROSITE" id="PS51462">
    <property type="entry name" value="NUDIX"/>
    <property type="match status" value="1"/>
</dbReference>
<evidence type="ECO:0000256" key="9">
    <source>
        <dbReference type="ARBA" id="ARBA00039871"/>
    </source>
</evidence>
<dbReference type="GO" id="GO:0005654">
    <property type="term" value="C:nucleoplasm"/>
    <property type="evidence" value="ECO:0007669"/>
    <property type="project" value="UniProtKB-SubCell"/>
</dbReference>
<dbReference type="GO" id="GO:0009117">
    <property type="term" value="P:nucleotide metabolic process"/>
    <property type="evidence" value="ECO:0007669"/>
    <property type="project" value="UniProtKB-KW"/>
</dbReference>
<keyword evidence="6" id="KW-0539">Nucleus</keyword>
<dbReference type="Gene3D" id="3.90.79.10">
    <property type="entry name" value="Nucleoside Triphosphate Pyrophosphohydrolase"/>
    <property type="match status" value="1"/>
</dbReference>
<dbReference type="PANTHER" id="PTHR31699">
    <property type="entry name" value="NUDIX T16 FAMILY MEMBER"/>
    <property type="match status" value="1"/>
</dbReference>
<protein>
    <recommendedName>
        <fullName evidence="9">U8 snoRNA-decapping enzyme</fullName>
        <ecNumber evidence="8">3.6.1.64</ecNumber>
    </recommendedName>
    <alternativeName>
        <fullName evidence="12">IDP phosphatase</fullName>
    </alternativeName>
    <alternativeName>
        <fullName evidence="10">Inosine diphosphate phosphatase</fullName>
    </alternativeName>
    <alternativeName>
        <fullName evidence="11">Nucleoside diphosphate-linked moiety X motif 16</fullName>
    </alternativeName>
    <alternativeName>
        <fullName evidence="13">m7GpppN-mRNA hydrolase</fullName>
    </alternativeName>
</protein>
<reference evidence="19" key="1">
    <citation type="submission" date="2025-08" db="UniProtKB">
        <authorList>
            <consortium name="Ensembl"/>
        </authorList>
    </citation>
    <scope>IDENTIFICATION</scope>
</reference>
<dbReference type="GO" id="GO:1990174">
    <property type="term" value="F:phosphodiesterase decapping endonuclease activity"/>
    <property type="evidence" value="ECO:0007669"/>
    <property type="project" value="TreeGrafter"/>
</dbReference>
<dbReference type="GO" id="GO:0006402">
    <property type="term" value="P:mRNA catabolic process"/>
    <property type="evidence" value="ECO:0007669"/>
    <property type="project" value="TreeGrafter"/>
</dbReference>
<sequence>MGDGEEPPLLSRSEALSLSSGTGNRNRAGKRNKAAGPRWRHACHVLLYAPLPTGSPQPPFAILMQLRFDGLFGFPGGFVDLRKESLEAGLSRELREELGPAAAGIELRPCHHRGAKAWTGSGRKKSGSDVGRLSSEDQVGAEAQPGSGRKEQSGSDVGVVTHFYIRRVSLEELGEIERGEKEAPEHGLEVQGLIRVPLGGGLPTFLQQGFIGDARAQLLGALHDMGWDPPQDMGSRNPPHDMGLSDPPP</sequence>
<name>A0A8C2SQ50_COTJA</name>
<dbReference type="GO" id="GO:1990003">
    <property type="term" value="F:IDP phosphatase activity"/>
    <property type="evidence" value="ECO:0007669"/>
    <property type="project" value="UniProtKB-EC"/>
</dbReference>
<dbReference type="AlphaFoldDB" id="A0A8C2SQ50"/>
<evidence type="ECO:0000256" key="5">
    <source>
        <dbReference type="ARBA" id="ARBA00023080"/>
    </source>
</evidence>
<evidence type="ECO:0000256" key="15">
    <source>
        <dbReference type="ARBA" id="ARBA00047875"/>
    </source>
</evidence>
<reference evidence="19" key="2">
    <citation type="submission" date="2025-09" db="UniProtKB">
        <authorList>
            <consortium name="Ensembl"/>
        </authorList>
    </citation>
    <scope>IDENTIFICATION</scope>
</reference>